<comment type="caution">
    <text evidence="4">The sequence shown here is derived from an EMBL/GenBank/DDBJ whole genome shotgun (WGS) entry which is preliminary data.</text>
</comment>
<dbReference type="EMBL" id="UGJR01000006">
    <property type="protein sequence ID" value="STT07195.1"/>
    <property type="molecule type" value="Genomic_DNA"/>
</dbReference>
<reference evidence="5 6" key="1">
    <citation type="submission" date="2018-06" db="EMBL/GenBank/DDBJ databases">
        <authorList>
            <consortium name="Pathogen Informatics"/>
            <person name="Doyle S."/>
        </authorList>
    </citation>
    <scope>NUCLEOTIDE SEQUENCE [LARGE SCALE GENOMIC DNA]</scope>
    <source>
        <strain evidence="4 5">NCTC11685</strain>
        <strain evidence="3 6">NCTC11694</strain>
    </source>
</reference>
<evidence type="ECO:0000313" key="6">
    <source>
        <dbReference type="Proteomes" id="UP000255050"/>
    </source>
</evidence>
<dbReference type="EMBL" id="JARTTH020000001">
    <property type="protein sequence ID" value="MEC6050717.1"/>
    <property type="molecule type" value="Genomic_DNA"/>
</dbReference>
<gene>
    <name evidence="4" type="primary">ycgG_3</name>
    <name evidence="4" type="ORF">NCTC11685_05849</name>
    <name evidence="3" type="ORF">NCTC11694_06795</name>
    <name evidence="2" type="ORF">QAB24_009370</name>
</gene>
<evidence type="ECO:0000259" key="1">
    <source>
        <dbReference type="PROSITE" id="PS50883"/>
    </source>
</evidence>
<dbReference type="InterPro" id="IPR035919">
    <property type="entry name" value="EAL_sf"/>
</dbReference>
<dbReference type="Proteomes" id="UP001175817">
    <property type="component" value="Unassembled WGS sequence"/>
</dbReference>
<dbReference type="InterPro" id="IPR001633">
    <property type="entry name" value="EAL_dom"/>
</dbReference>
<dbReference type="GO" id="GO:0071111">
    <property type="term" value="F:cyclic-guanylate-specific phosphodiesterase activity"/>
    <property type="evidence" value="ECO:0007669"/>
    <property type="project" value="InterPro"/>
</dbReference>
<organism evidence="4 5">
    <name type="scientific">Klebsiella michiganensis</name>
    <dbReference type="NCBI Taxonomy" id="1134687"/>
    <lineage>
        <taxon>Bacteria</taxon>
        <taxon>Pseudomonadati</taxon>
        <taxon>Pseudomonadota</taxon>
        <taxon>Gammaproteobacteria</taxon>
        <taxon>Enterobacterales</taxon>
        <taxon>Enterobacteriaceae</taxon>
        <taxon>Klebsiella/Raoultella group</taxon>
        <taxon>Klebsiella</taxon>
    </lineage>
</organism>
<dbReference type="RefSeq" id="WP_177950477.1">
    <property type="nucleotide sequence ID" value="NZ_CABGLD010000001.1"/>
</dbReference>
<dbReference type="PROSITE" id="PS50883">
    <property type="entry name" value="EAL"/>
    <property type="match status" value="1"/>
</dbReference>
<dbReference type="EMBL" id="UGMS01000003">
    <property type="protein sequence ID" value="STW78546.1"/>
    <property type="molecule type" value="Genomic_DNA"/>
</dbReference>
<accession>A0A7H4PJH3</accession>
<proteinExistence type="predicted"/>
<evidence type="ECO:0000313" key="4">
    <source>
        <dbReference type="EMBL" id="STW78546.1"/>
    </source>
</evidence>
<evidence type="ECO:0000313" key="5">
    <source>
        <dbReference type="Proteomes" id="UP000254863"/>
    </source>
</evidence>
<dbReference type="Pfam" id="PF00563">
    <property type="entry name" value="EAL"/>
    <property type="match status" value="1"/>
</dbReference>
<evidence type="ECO:0000313" key="3">
    <source>
        <dbReference type="EMBL" id="STT07195.1"/>
    </source>
</evidence>
<dbReference type="PANTHER" id="PTHR33121:SF79">
    <property type="entry name" value="CYCLIC DI-GMP PHOSPHODIESTERASE PDED-RELATED"/>
    <property type="match status" value="1"/>
</dbReference>
<dbReference type="InterPro" id="IPR050706">
    <property type="entry name" value="Cyclic-di-GMP_PDE-like"/>
</dbReference>
<dbReference type="Proteomes" id="UP000254863">
    <property type="component" value="Unassembled WGS sequence"/>
</dbReference>
<reference evidence="2" key="2">
    <citation type="journal article" date="2023" name="Nat. Commun.">
        <title>Genomic dissection of endemic carbapenem resistance reveals metallo-beta-lactamase dissemination through clonal, plasmid and integron transfer.</title>
        <authorList>
            <person name="Macesic N."/>
            <person name="Hawkey J."/>
            <person name="Vezina B."/>
            <person name="Wisniewski J.A."/>
            <person name="Cottingham H."/>
            <person name="Blakeway L.V."/>
            <person name="Harshegyi T."/>
            <person name="Pragastis K."/>
            <person name="Badoordeen G.Z."/>
            <person name="Dennison A."/>
            <person name="Spelman D.W."/>
            <person name="Jenney A.W.J."/>
            <person name="Peleg A.Y."/>
        </authorList>
    </citation>
    <scope>NUCLEOTIDE SEQUENCE</scope>
    <source>
        <strain evidence="2">CPO078</strain>
    </source>
</reference>
<dbReference type="CDD" id="cd01948">
    <property type="entry name" value="EAL"/>
    <property type="match status" value="1"/>
</dbReference>
<dbReference type="Gene3D" id="3.20.20.450">
    <property type="entry name" value="EAL domain"/>
    <property type="match status" value="1"/>
</dbReference>
<dbReference type="Proteomes" id="UP000255050">
    <property type="component" value="Unassembled WGS sequence"/>
</dbReference>
<name>A0A7H4PJH3_9ENTR</name>
<dbReference type="SMART" id="SM00052">
    <property type="entry name" value="EAL"/>
    <property type="match status" value="1"/>
</dbReference>
<sequence length="511" mass="56028">MFTNNLPPPGGGQPLVAILSPCSLAAEGLSGIIAKGGARPVVLPPETPPLPAGVRRVVVFLPEGPAGLLATLKRAAALLARSPTPLPMLFLSRSPASWLWPTLVHQVADRRLLTAVRAAASDLPVPCLAALLRDAVLEEYPSLEQLAEDETRALGKRPAGITRPELDAILGLLCGYRASAQAQRRGISHKTLYNQRTAGLKKMVEHHPEMAARFPGSQIRDQKSESIAALSAFERELVHAIHSRQIFPVFQPITDEHHQVKGMEILSRWNRNGSVLAAGDFLPQIRSEYAWLVLTAFVLQEAVQNINQHSGECYFAVNIPAAVAGNENLLRMMETARQQLRQPHRSQRLVLEFAENTDLNGHGKIAENIARLQKRGFPIMLDDCFSQSSVMFPVRTMRFSAYKLDMSIVNDMQRDPHALALIRSLIFYCQLTGSRCIAEGVDSLEKFNKLQALGVDRFQGNYLSAPVGRENVAELLQPLSGEAEHRSAIAVPVTPDGKHRALATLQRSSGQ</sequence>
<dbReference type="AlphaFoldDB" id="A0A7H4PJH3"/>
<evidence type="ECO:0000313" key="2">
    <source>
        <dbReference type="EMBL" id="MEC6050717.1"/>
    </source>
</evidence>
<protein>
    <submittedName>
        <fullName evidence="2">EAL domain-containing protein</fullName>
    </submittedName>
    <submittedName>
        <fullName evidence="4">Fimbrial protein</fullName>
    </submittedName>
</protein>
<dbReference type="PANTHER" id="PTHR33121">
    <property type="entry name" value="CYCLIC DI-GMP PHOSPHODIESTERASE PDEF"/>
    <property type="match status" value="1"/>
</dbReference>
<feature type="domain" description="EAL" evidence="1">
    <location>
        <begin position="230"/>
        <end position="480"/>
    </location>
</feature>
<reference evidence="2" key="3">
    <citation type="submission" date="2024-01" db="EMBL/GenBank/DDBJ databases">
        <authorList>
            <person name="Macesic N."/>
        </authorList>
    </citation>
    <scope>NUCLEOTIDE SEQUENCE</scope>
    <source>
        <strain evidence="2">CPO078</strain>
    </source>
</reference>
<dbReference type="SUPFAM" id="SSF141868">
    <property type="entry name" value="EAL domain-like"/>
    <property type="match status" value="1"/>
</dbReference>